<evidence type="ECO:0000313" key="3">
    <source>
        <dbReference type="Proteomes" id="UP000324738"/>
    </source>
</evidence>
<comment type="caution">
    <text evidence="2">The sequence shown here is derived from an EMBL/GenBank/DDBJ whole genome shotgun (WGS) entry which is preliminary data.</text>
</comment>
<feature type="domain" description="Putative tail fiber protein gp53-like C-terminal" evidence="1">
    <location>
        <begin position="163"/>
        <end position="244"/>
    </location>
</feature>
<dbReference type="Pfam" id="PF21882">
    <property type="entry name" value="Gp53-like_C"/>
    <property type="match status" value="1"/>
</dbReference>
<keyword evidence="3" id="KW-1185">Reference proteome</keyword>
<protein>
    <recommendedName>
        <fullName evidence="1">Putative tail fiber protein gp53-like C-terminal domain-containing protein</fullName>
    </recommendedName>
</protein>
<accession>A0A5B0DU31</accession>
<dbReference type="RefSeq" id="WP_149299185.1">
    <property type="nucleotide sequence ID" value="NZ_VTWH01000002.1"/>
</dbReference>
<evidence type="ECO:0000259" key="1">
    <source>
        <dbReference type="Pfam" id="PF21882"/>
    </source>
</evidence>
<evidence type="ECO:0000313" key="2">
    <source>
        <dbReference type="EMBL" id="KAA0970317.1"/>
    </source>
</evidence>
<dbReference type="Proteomes" id="UP000324738">
    <property type="component" value="Unassembled WGS sequence"/>
</dbReference>
<name>A0A5B0DU31_9HYPH</name>
<sequence length="244" mass="25309">MSQGFLGTLEAAATSGGELAALLRTWQDAVHSQHSGAARPSYAQPGMYWLDTSTTPWVLKLFTGTVDVAITAVDPGSGLGTSLAGLVDGSVTGAKLADATIPLNKLVDLNAQRVLGRTSGSGPANELDMDALWNMIAGQSGNFAGSGAMAFPINVLGVRRTALYQWGTILGPTSDYVIAYPMAFPNGVLKPDVTMFSGGTGLVAVTCNVESVNTASFTVRRRIISNGGTVATSTIGGYWSTWGW</sequence>
<organism evidence="2 3">
    <name type="scientific">Aureimonas fodinaquatilis</name>
    <dbReference type="NCBI Taxonomy" id="2565783"/>
    <lineage>
        <taxon>Bacteria</taxon>
        <taxon>Pseudomonadati</taxon>
        <taxon>Pseudomonadota</taxon>
        <taxon>Alphaproteobacteria</taxon>
        <taxon>Hyphomicrobiales</taxon>
        <taxon>Aurantimonadaceae</taxon>
        <taxon>Aureimonas</taxon>
    </lineage>
</organism>
<dbReference type="Gene3D" id="2.60.40.3940">
    <property type="match status" value="1"/>
</dbReference>
<dbReference type="OrthoDB" id="7913455at2"/>
<dbReference type="InterPro" id="IPR054075">
    <property type="entry name" value="Gp53-like_C"/>
</dbReference>
<proteinExistence type="predicted"/>
<gene>
    <name evidence="2" type="ORF">FPY71_07270</name>
</gene>
<reference evidence="2 3" key="1">
    <citation type="submission" date="2019-08" db="EMBL/GenBank/DDBJ databases">
        <title>Aureimonas fodiniaquatilis sp. nov., isolated from a coal mine wastewater.</title>
        <authorList>
            <person name="Kim W."/>
        </authorList>
    </citation>
    <scope>NUCLEOTIDE SEQUENCE [LARGE SCALE GENOMIC DNA]</scope>
    <source>
        <strain evidence="2 3">CAU 1482</strain>
    </source>
</reference>
<dbReference type="EMBL" id="VTWH01000002">
    <property type="protein sequence ID" value="KAA0970317.1"/>
    <property type="molecule type" value="Genomic_DNA"/>
</dbReference>
<dbReference type="AlphaFoldDB" id="A0A5B0DU31"/>